<protein>
    <submittedName>
        <fullName evidence="2">Dienelactone hydrolase family protein</fullName>
    </submittedName>
</protein>
<accession>A0A6M4GDM6</accession>
<dbReference type="GO" id="GO:0016787">
    <property type="term" value="F:hydrolase activity"/>
    <property type="evidence" value="ECO:0007669"/>
    <property type="project" value="UniProtKB-KW"/>
</dbReference>
<dbReference type="Gene3D" id="3.40.50.1820">
    <property type="entry name" value="alpha/beta hydrolase"/>
    <property type="match status" value="1"/>
</dbReference>
<evidence type="ECO:0000313" key="3">
    <source>
        <dbReference type="Proteomes" id="UP000502611"/>
    </source>
</evidence>
<keyword evidence="2" id="KW-0378">Hydrolase</keyword>
<reference evidence="2 3" key="1">
    <citation type="submission" date="2020-04" db="EMBL/GenBank/DDBJ databases">
        <title>The Whole Genome Analysis of High salt-tolerant Sphingobium yanoikuyae YC-XJ2 with Aryl organophosphorus flame retardants (aryl-OPFRs)-degrading capacity and characteristics of Related phosphotriesterase.</title>
        <authorList>
            <person name="Li X."/>
        </authorList>
    </citation>
    <scope>NUCLEOTIDE SEQUENCE [LARGE SCALE GENOMIC DNA]</scope>
    <source>
        <strain evidence="2 3">YC-XJ2</strain>
    </source>
</reference>
<dbReference type="InterPro" id="IPR002925">
    <property type="entry name" value="Dienelactn_hydro"/>
</dbReference>
<dbReference type="Proteomes" id="UP000502611">
    <property type="component" value="Chromosome"/>
</dbReference>
<sequence>MRIITDEFSDIDLAAGGTMRMHITRPSAPGRYPALLLFSEIYQVTGPIRRLAASIAGHGFLVGAPDVYHEYLAPGLALPYSSEGTARGNDLKIEKSVDAYDRDALCAIDFLTSHQLSTGSIGTIGLCLGGHLALRAAFDHRVGATACFYPTDVHSGTLGAGRADDTLARLDDLKAQALFIWGRQDPHIPFAGRERIRSRLEEVGANYEWQEYNAEHAFMRDEGPRYDPFLARQTLSAALNLFRQAL</sequence>
<dbReference type="EMBL" id="CP053021">
    <property type="protein sequence ID" value="QJR05419.1"/>
    <property type="molecule type" value="Genomic_DNA"/>
</dbReference>
<dbReference type="Pfam" id="PF01738">
    <property type="entry name" value="DLH"/>
    <property type="match status" value="1"/>
</dbReference>
<evidence type="ECO:0000313" key="2">
    <source>
        <dbReference type="EMBL" id="QJR05419.1"/>
    </source>
</evidence>
<dbReference type="SUPFAM" id="SSF53474">
    <property type="entry name" value="alpha/beta-Hydrolases"/>
    <property type="match status" value="1"/>
</dbReference>
<evidence type="ECO:0000259" key="1">
    <source>
        <dbReference type="Pfam" id="PF01738"/>
    </source>
</evidence>
<dbReference type="RefSeq" id="WP_169863323.1">
    <property type="nucleotide sequence ID" value="NZ_CAUUIR010000061.1"/>
</dbReference>
<dbReference type="InterPro" id="IPR029058">
    <property type="entry name" value="AB_hydrolase_fold"/>
</dbReference>
<gene>
    <name evidence="2" type="ORF">HH800_13320</name>
</gene>
<organism evidence="2 3">
    <name type="scientific">Sphingobium yanoikuyae</name>
    <name type="common">Sphingomonas yanoikuyae</name>
    <dbReference type="NCBI Taxonomy" id="13690"/>
    <lineage>
        <taxon>Bacteria</taxon>
        <taxon>Pseudomonadati</taxon>
        <taxon>Pseudomonadota</taxon>
        <taxon>Alphaproteobacteria</taxon>
        <taxon>Sphingomonadales</taxon>
        <taxon>Sphingomonadaceae</taxon>
        <taxon>Sphingobium</taxon>
    </lineage>
</organism>
<proteinExistence type="predicted"/>
<feature type="domain" description="Dienelactone hydrolase" evidence="1">
    <location>
        <begin position="22"/>
        <end position="245"/>
    </location>
</feature>
<dbReference type="PANTHER" id="PTHR47562:SF2">
    <property type="entry name" value="CARBOXYMETHYLENEBUTENOLIDASE-RELATED"/>
    <property type="match status" value="1"/>
</dbReference>
<dbReference type="AlphaFoldDB" id="A0A6M4GDM6"/>
<name>A0A6M4GDM6_SPHYA</name>
<dbReference type="PANTHER" id="PTHR47562">
    <property type="match status" value="1"/>
</dbReference>